<evidence type="ECO:0000313" key="2">
    <source>
        <dbReference type="Proteomes" id="UP000471031"/>
    </source>
</evidence>
<evidence type="ECO:0000313" key="1">
    <source>
        <dbReference type="EMBL" id="MZP44648.1"/>
    </source>
</evidence>
<dbReference type="AlphaFoldDB" id="A0A845LEQ4"/>
<dbReference type="Proteomes" id="UP000471031">
    <property type="component" value="Unassembled WGS sequence"/>
</dbReference>
<reference evidence="1 2" key="1">
    <citation type="submission" date="2020-01" db="EMBL/GenBank/DDBJ databases">
        <title>Whole genome sequence of Heliobacterium gestii DSM 11169.</title>
        <authorList>
            <person name="Kyndt J.A."/>
            <person name="Meyer T.E."/>
        </authorList>
    </citation>
    <scope>NUCLEOTIDE SEQUENCE [LARGE SCALE GENOMIC DNA]</scope>
    <source>
        <strain evidence="1 2">DSM 11169</strain>
    </source>
</reference>
<accession>A0A845LEQ4</accession>
<proteinExistence type="predicted"/>
<dbReference type="EMBL" id="WXEX01000024">
    <property type="protein sequence ID" value="MZP44648.1"/>
    <property type="molecule type" value="Genomic_DNA"/>
</dbReference>
<keyword evidence="2" id="KW-1185">Reference proteome</keyword>
<comment type="caution">
    <text evidence="1">The sequence shown here is derived from an EMBL/GenBank/DDBJ whole genome shotgun (WGS) entry which is preliminary data.</text>
</comment>
<dbReference type="RefSeq" id="WP_161263216.1">
    <property type="nucleotide sequence ID" value="NZ_JAFBDC010000025.1"/>
</dbReference>
<organism evidence="1 2">
    <name type="scientific">Heliomicrobium gestii</name>
    <name type="common">Heliobacterium gestii</name>
    <dbReference type="NCBI Taxonomy" id="2699"/>
    <lineage>
        <taxon>Bacteria</taxon>
        <taxon>Bacillati</taxon>
        <taxon>Bacillota</taxon>
        <taxon>Clostridia</taxon>
        <taxon>Eubacteriales</taxon>
        <taxon>Heliobacteriaceae</taxon>
        <taxon>Heliomicrobium</taxon>
    </lineage>
</organism>
<name>A0A845LEQ4_HELGE</name>
<gene>
    <name evidence="1" type="ORF">GTO89_16640</name>
</gene>
<protein>
    <submittedName>
        <fullName evidence="1">Uncharacterized protein</fullName>
    </submittedName>
</protein>
<sequence length="63" mass="7355">MEFRVRRELKQRGEILLLPGKKKTQVPSITTILEYLNMITVISINGHRLLPDNIVKEVLKTIR</sequence>